<dbReference type="InterPro" id="IPR021254">
    <property type="entry name" value="DUF2806"/>
</dbReference>
<proteinExistence type="predicted"/>
<organism evidence="1 2">
    <name type="scientific">Leptospira gomenensis</name>
    <dbReference type="NCBI Taxonomy" id="2484974"/>
    <lineage>
        <taxon>Bacteria</taxon>
        <taxon>Pseudomonadati</taxon>
        <taxon>Spirochaetota</taxon>
        <taxon>Spirochaetia</taxon>
        <taxon>Leptospirales</taxon>
        <taxon>Leptospiraceae</taxon>
        <taxon>Leptospira</taxon>
    </lineage>
</organism>
<dbReference type="Proteomes" id="UP000298277">
    <property type="component" value="Unassembled WGS sequence"/>
</dbReference>
<accession>A0A5F1YF94</accession>
<gene>
    <name evidence="1" type="ORF">EHQ17_02300</name>
</gene>
<evidence type="ECO:0000313" key="1">
    <source>
        <dbReference type="EMBL" id="TGK38486.1"/>
    </source>
</evidence>
<keyword evidence="2" id="KW-1185">Reference proteome</keyword>
<dbReference type="AlphaFoldDB" id="A0A5F1YF94"/>
<dbReference type="OrthoDB" id="305854at2"/>
<protein>
    <submittedName>
        <fullName evidence="1">DUF2806 domain-containing protein</fullName>
    </submittedName>
</protein>
<reference evidence="1" key="1">
    <citation type="journal article" date="2019" name="PLoS Negl. Trop. Dis.">
        <title>Revisiting the worldwide diversity of Leptospira species in the environment.</title>
        <authorList>
            <person name="Vincent A.T."/>
            <person name="Schiettekatte O."/>
            <person name="Bourhy P."/>
            <person name="Veyrier F.J."/>
            <person name="Picardeau M."/>
        </authorList>
    </citation>
    <scope>NUCLEOTIDE SEQUENCE [LARGE SCALE GENOMIC DNA]</scope>
    <source>
        <strain evidence="1">201800299</strain>
    </source>
</reference>
<dbReference type="EMBL" id="RQFA01000010">
    <property type="protein sequence ID" value="TGK38486.1"/>
    <property type="molecule type" value="Genomic_DNA"/>
</dbReference>
<dbReference type="Pfam" id="PF10987">
    <property type="entry name" value="DUF2806"/>
    <property type="match status" value="1"/>
</dbReference>
<evidence type="ECO:0000313" key="2">
    <source>
        <dbReference type="Proteomes" id="UP000298277"/>
    </source>
</evidence>
<sequence>MNNESNMINLGEVSKPVTVLIEKISNAVGIIYEPTRIRRNARAEADALKIRATAEVEMHDIQKRAIERLIGEEVKRQENIEAIIDKAIPEIKESAEPENIDQDWLMNFFDKAKLITTEEMQSLWSKVLSSESNKPGSFSKRTVNFLSSLEKKDAELFTRLMSFSINLSPRRVFIYNEYDEEVKQCGILYSHLAHLETIGLIKYSSIGFSINIMLDSIPIPYFEKLMFMDFPTDQLRNFDLGKVVLTETGLELSRICYSIPNDTAIDYLLKKWQNMGYIIYSPYPKFL</sequence>
<dbReference type="RefSeq" id="WP_135595081.1">
    <property type="nucleotide sequence ID" value="NZ_RQEZ01000088.1"/>
</dbReference>
<name>A0A5F1YF94_9LEPT</name>
<comment type="caution">
    <text evidence="1">The sequence shown here is derived from an EMBL/GenBank/DDBJ whole genome shotgun (WGS) entry which is preliminary data.</text>
</comment>